<protein>
    <submittedName>
        <fullName evidence="5">Transcriptional regulator</fullName>
    </submittedName>
</protein>
<dbReference type="PROSITE" id="PS51118">
    <property type="entry name" value="HTH_HXLR"/>
    <property type="match status" value="1"/>
</dbReference>
<dbReference type="SUPFAM" id="SSF46785">
    <property type="entry name" value="Winged helix' DNA-binding domain"/>
    <property type="match status" value="1"/>
</dbReference>
<evidence type="ECO:0000256" key="3">
    <source>
        <dbReference type="ARBA" id="ARBA00023163"/>
    </source>
</evidence>
<sequence length="147" mass="16905">MFNFLLLTGQRYICTYFYTSTYPKVCSMTRIKENSSINLNKGLAELTCPVTYVMNKIGGHWKSIIIYQLREDSKRYSELRRAIPIITEKMLIQSLKQLEADNLVIRKAEPVVPPFVTYTLSPSGKELVPLMNMMAEWAIQDSGRAMV</sequence>
<keyword evidence="1" id="KW-0805">Transcription regulation</keyword>
<evidence type="ECO:0000259" key="4">
    <source>
        <dbReference type="PROSITE" id="PS51118"/>
    </source>
</evidence>
<proteinExistence type="predicted"/>
<evidence type="ECO:0000256" key="1">
    <source>
        <dbReference type="ARBA" id="ARBA00023015"/>
    </source>
</evidence>
<keyword evidence="3" id="KW-0804">Transcription</keyword>
<accession>A0A127VE03</accession>
<dbReference type="EMBL" id="CP014504">
    <property type="protein sequence ID" value="AMP99477.1"/>
    <property type="molecule type" value="Genomic_DNA"/>
</dbReference>
<dbReference type="PATRIC" id="fig|188932.3.peg.2700"/>
<dbReference type="InterPro" id="IPR036390">
    <property type="entry name" value="WH_DNA-bd_sf"/>
</dbReference>
<gene>
    <name evidence="5" type="ORF">AY601_2588</name>
</gene>
<name>A0A127VE03_9SPHI</name>
<evidence type="ECO:0000313" key="6">
    <source>
        <dbReference type="Proteomes" id="UP000071561"/>
    </source>
</evidence>
<keyword evidence="6" id="KW-1185">Reference proteome</keyword>
<dbReference type="PANTHER" id="PTHR33204:SF29">
    <property type="entry name" value="TRANSCRIPTIONAL REGULATOR"/>
    <property type="match status" value="1"/>
</dbReference>
<reference evidence="5 6" key="1">
    <citation type="submission" date="2016-03" db="EMBL/GenBank/DDBJ databases">
        <title>Complete genome sequence of Pedobacter cryoconitis PAMC 27485.</title>
        <authorList>
            <person name="Lee J."/>
            <person name="Kim O.-S."/>
        </authorList>
    </citation>
    <scope>NUCLEOTIDE SEQUENCE [LARGE SCALE GENOMIC DNA]</scope>
    <source>
        <strain evidence="5 6">PAMC 27485</strain>
    </source>
</reference>
<dbReference type="InterPro" id="IPR036388">
    <property type="entry name" value="WH-like_DNA-bd_sf"/>
</dbReference>
<dbReference type="InterPro" id="IPR002577">
    <property type="entry name" value="HTH_HxlR"/>
</dbReference>
<dbReference type="PANTHER" id="PTHR33204">
    <property type="entry name" value="TRANSCRIPTIONAL REGULATOR, MARR FAMILY"/>
    <property type="match status" value="1"/>
</dbReference>
<dbReference type="Proteomes" id="UP000071561">
    <property type="component" value="Chromosome"/>
</dbReference>
<organism evidence="5 6">
    <name type="scientific">Pedobacter cryoconitis</name>
    <dbReference type="NCBI Taxonomy" id="188932"/>
    <lineage>
        <taxon>Bacteria</taxon>
        <taxon>Pseudomonadati</taxon>
        <taxon>Bacteroidota</taxon>
        <taxon>Sphingobacteriia</taxon>
        <taxon>Sphingobacteriales</taxon>
        <taxon>Sphingobacteriaceae</taxon>
        <taxon>Pedobacter</taxon>
    </lineage>
</organism>
<keyword evidence="2" id="KW-0238">DNA-binding</keyword>
<evidence type="ECO:0000313" key="5">
    <source>
        <dbReference type="EMBL" id="AMP99477.1"/>
    </source>
</evidence>
<dbReference type="Pfam" id="PF01638">
    <property type="entry name" value="HxlR"/>
    <property type="match status" value="1"/>
</dbReference>
<dbReference type="KEGG" id="pcm:AY601_2588"/>
<dbReference type="GO" id="GO:0003677">
    <property type="term" value="F:DNA binding"/>
    <property type="evidence" value="ECO:0007669"/>
    <property type="project" value="UniProtKB-KW"/>
</dbReference>
<feature type="domain" description="HTH hxlR-type" evidence="4">
    <location>
        <begin position="48"/>
        <end position="146"/>
    </location>
</feature>
<dbReference type="AlphaFoldDB" id="A0A127VE03"/>
<evidence type="ECO:0000256" key="2">
    <source>
        <dbReference type="ARBA" id="ARBA00023125"/>
    </source>
</evidence>
<dbReference type="Gene3D" id="1.10.10.10">
    <property type="entry name" value="Winged helix-like DNA-binding domain superfamily/Winged helix DNA-binding domain"/>
    <property type="match status" value="1"/>
</dbReference>